<evidence type="ECO:0000256" key="9">
    <source>
        <dbReference type="ARBA" id="ARBA00023004"/>
    </source>
</evidence>
<dbReference type="InterPro" id="IPR001199">
    <property type="entry name" value="Cyt_B5-like_heme/steroid-bd"/>
</dbReference>
<dbReference type="InterPro" id="IPR050668">
    <property type="entry name" value="Cytochrome_b5"/>
</dbReference>
<dbReference type="FunFam" id="3.10.120.10:FF:000002">
    <property type="entry name" value="Cytochrome b5 type B"/>
    <property type="match status" value="1"/>
</dbReference>
<keyword evidence="17" id="KW-1185">Reference proteome</keyword>
<evidence type="ECO:0000256" key="10">
    <source>
        <dbReference type="ARBA" id="ARBA00023136"/>
    </source>
</evidence>
<protein>
    <recommendedName>
        <fullName evidence="13">Cytochrome b5</fullName>
    </recommendedName>
</protein>
<evidence type="ECO:0000259" key="16">
    <source>
        <dbReference type="PROSITE" id="PS50255"/>
    </source>
</evidence>
<keyword evidence="7" id="KW-0492">Microsome</keyword>
<dbReference type="PROSITE" id="PS50255">
    <property type="entry name" value="CYTOCHROME_B5_2"/>
    <property type="match status" value="1"/>
</dbReference>
<comment type="subcellular location">
    <subcellularLocation>
        <location evidence="1">Endoplasmic reticulum membrane</location>
        <topology evidence="1">Single-pass membrane protein</topology>
        <orientation evidence="1">Cytoplasmic side</orientation>
    </subcellularLocation>
    <subcellularLocation>
        <location evidence="11">Microsome membrane</location>
        <topology evidence="11">Single-pass membrane protein</topology>
        <orientation evidence="11">Cytoplasmic side</orientation>
    </subcellularLocation>
</comment>
<dbReference type="InterPro" id="IPR018506">
    <property type="entry name" value="Cyt_B5_heme-BS"/>
</dbReference>
<evidence type="ECO:0000256" key="7">
    <source>
        <dbReference type="ARBA" id="ARBA00022848"/>
    </source>
</evidence>
<organism evidence="17 18">
    <name type="scientific">Ceratosolen solmsi marchali</name>
    <dbReference type="NCBI Taxonomy" id="326594"/>
    <lineage>
        <taxon>Eukaryota</taxon>
        <taxon>Metazoa</taxon>
        <taxon>Ecdysozoa</taxon>
        <taxon>Arthropoda</taxon>
        <taxon>Hexapoda</taxon>
        <taxon>Insecta</taxon>
        <taxon>Pterygota</taxon>
        <taxon>Neoptera</taxon>
        <taxon>Endopterygota</taxon>
        <taxon>Hymenoptera</taxon>
        <taxon>Apocrita</taxon>
        <taxon>Proctotrupomorpha</taxon>
        <taxon>Chalcidoidea</taxon>
        <taxon>Agaonidae</taxon>
        <taxon>Agaoninae</taxon>
        <taxon>Ceratosolen</taxon>
    </lineage>
</organism>
<keyword evidence="14" id="KW-1133">Transmembrane helix</keyword>
<dbReference type="PANTHER" id="PTHR19359">
    <property type="entry name" value="CYTOCHROME B5"/>
    <property type="match status" value="1"/>
</dbReference>
<dbReference type="InterPro" id="IPR036400">
    <property type="entry name" value="Cyt_B5-like_heme/steroid_sf"/>
</dbReference>
<dbReference type="GO" id="GO:0020037">
    <property type="term" value="F:heme binding"/>
    <property type="evidence" value="ECO:0007669"/>
    <property type="project" value="UniProtKB-UniRule"/>
</dbReference>
<evidence type="ECO:0000256" key="11">
    <source>
        <dbReference type="ARBA" id="ARBA00037877"/>
    </source>
</evidence>
<feature type="region of interest" description="Disordered" evidence="15">
    <location>
        <begin position="86"/>
        <end position="113"/>
    </location>
</feature>
<evidence type="ECO:0000256" key="4">
    <source>
        <dbReference type="ARBA" id="ARBA00022692"/>
    </source>
</evidence>
<keyword evidence="5 14" id="KW-0479">Metal-binding</keyword>
<keyword evidence="3 14" id="KW-0349">Heme</keyword>
<evidence type="ECO:0000313" key="18">
    <source>
        <dbReference type="RefSeq" id="XP_011505917.1"/>
    </source>
</evidence>
<dbReference type="Gene3D" id="3.10.120.10">
    <property type="entry name" value="Cytochrome b5-like heme/steroid binding domain"/>
    <property type="match status" value="1"/>
</dbReference>
<sequence length="139" mass="15550">MASEDSSANTLKLFTHAEVALNNTADKLWTIIHHNVYDLTDFLVKHPGGIELLLDQGGRDATEPFEDVGHSTDARKMMEPYKIGEIVEEERKQSNAKGSPDPLTDSKNQDSSDSWRSWVIPIALGILATLVYRYVINTH</sequence>
<evidence type="ECO:0000256" key="5">
    <source>
        <dbReference type="ARBA" id="ARBA00022723"/>
    </source>
</evidence>
<dbReference type="GO" id="GO:0005789">
    <property type="term" value="C:endoplasmic reticulum membrane"/>
    <property type="evidence" value="ECO:0007669"/>
    <property type="project" value="UniProtKB-SubCell"/>
</dbReference>
<dbReference type="AlphaFoldDB" id="A0AAJ7E2Y4"/>
<dbReference type="PANTHER" id="PTHR19359:SF150">
    <property type="entry name" value="CYTOCHROME B5"/>
    <property type="match status" value="1"/>
</dbReference>
<feature type="domain" description="Cytochrome b5 heme-binding" evidence="16">
    <location>
        <begin position="11"/>
        <end position="87"/>
    </location>
</feature>
<evidence type="ECO:0000256" key="12">
    <source>
        <dbReference type="ARBA" id="ARBA00038168"/>
    </source>
</evidence>
<dbReference type="KEGG" id="csol:105368583"/>
<keyword evidence="4 14" id="KW-0812">Transmembrane</keyword>
<dbReference type="SMART" id="SM01117">
    <property type="entry name" value="Cyt-b5"/>
    <property type="match status" value="1"/>
</dbReference>
<comment type="similarity">
    <text evidence="12 14">Belongs to the cytochrome b5 family.</text>
</comment>
<evidence type="ECO:0000256" key="3">
    <source>
        <dbReference type="ARBA" id="ARBA00022617"/>
    </source>
</evidence>
<evidence type="ECO:0000256" key="1">
    <source>
        <dbReference type="ARBA" id="ARBA00004131"/>
    </source>
</evidence>
<dbReference type="RefSeq" id="XP_011505917.1">
    <property type="nucleotide sequence ID" value="XM_011507615.1"/>
</dbReference>
<reference evidence="18" key="1">
    <citation type="submission" date="2025-08" db="UniProtKB">
        <authorList>
            <consortium name="RefSeq"/>
        </authorList>
    </citation>
    <scope>IDENTIFICATION</scope>
</reference>
<gene>
    <name evidence="18" type="primary">LOC105368583</name>
</gene>
<keyword evidence="10 14" id="KW-0472">Membrane</keyword>
<dbReference type="PROSITE" id="PS00191">
    <property type="entry name" value="CYTOCHROME_B5_1"/>
    <property type="match status" value="1"/>
</dbReference>
<dbReference type="GO" id="GO:0046872">
    <property type="term" value="F:metal ion binding"/>
    <property type="evidence" value="ECO:0007669"/>
    <property type="project" value="UniProtKB-UniRule"/>
</dbReference>
<keyword evidence="2" id="KW-0813">Transport</keyword>
<evidence type="ECO:0000256" key="8">
    <source>
        <dbReference type="ARBA" id="ARBA00022982"/>
    </source>
</evidence>
<evidence type="ECO:0000256" key="15">
    <source>
        <dbReference type="SAM" id="MobiDB-lite"/>
    </source>
</evidence>
<dbReference type="CTD" id="35688"/>
<keyword evidence="6" id="KW-0256">Endoplasmic reticulum</keyword>
<evidence type="ECO:0000313" key="17">
    <source>
        <dbReference type="Proteomes" id="UP000695007"/>
    </source>
</evidence>
<proteinExistence type="inferred from homology"/>
<dbReference type="Pfam" id="PF00173">
    <property type="entry name" value="Cyt-b5"/>
    <property type="match status" value="1"/>
</dbReference>
<name>A0AAJ7E2Y4_9HYME</name>
<evidence type="ECO:0000256" key="14">
    <source>
        <dbReference type="RuleBase" id="RU362121"/>
    </source>
</evidence>
<feature type="transmembrane region" description="Helical" evidence="14">
    <location>
        <begin position="115"/>
        <end position="135"/>
    </location>
</feature>
<evidence type="ECO:0000256" key="13">
    <source>
        <dbReference type="ARBA" id="ARBA00039806"/>
    </source>
</evidence>
<accession>A0AAJ7E2Y4</accession>
<dbReference type="Proteomes" id="UP000695007">
    <property type="component" value="Unplaced"/>
</dbReference>
<dbReference type="PRINTS" id="PR00363">
    <property type="entry name" value="CYTOCHROMEB5"/>
</dbReference>
<keyword evidence="8" id="KW-0249">Electron transport</keyword>
<dbReference type="GeneID" id="105368583"/>
<keyword evidence="9 14" id="KW-0408">Iron</keyword>
<evidence type="ECO:0000256" key="2">
    <source>
        <dbReference type="ARBA" id="ARBA00022448"/>
    </source>
</evidence>
<evidence type="ECO:0000256" key="6">
    <source>
        <dbReference type="ARBA" id="ARBA00022824"/>
    </source>
</evidence>
<dbReference type="SUPFAM" id="SSF55856">
    <property type="entry name" value="Cytochrome b5-like heme/steroid binding domain"/>
    <property type="match status" value="1"/>
</dbReference>